<evidence type="ECO:0000313" key="2">
    <source>
        <dbReference type="Proteomes" id="UP001152320"/>
    </source>
</evidence>
<reference evidence="1" key="1">
    <citation type="submission" date="2021-10" db="EMBL/GenBank/DDBJ databases">
        <title>Tropical sea cucumber genome reveals ecological adaptation and Cuvierian tubules defense mechanism.</title>
        <authorList>
            <person name="Chen T."/>
        </authorList>
    </citation>
    <scope>NUCLEOTIDE SEQUENCE</scope>
    <source>
        <strain evidence="1">Nanhai2018</strain>
        <tissue evidence="1">Muscle</tissue>
    </source>
</reference>
<dbReference type="AlphaFoldDB" id="A0A9Q0YE05"/>
<name>A0A9Q0YE05_HOLLE</name>
<organism evidence="1 2">
    <name type="scientific">Holothuria leucospilota</name>
    <name type="common">Black long sea cucumber</name>
    <name type="synonym">Mertensiothuria leucospilota</name>
    <dbReference type="NCBI Taxonomy" id="206669"/>
    <lineage>
        <taxon>Eukaryota</taxon>
        <taxon>Metazoa</taxon>
        <taxon>Echinodermata</taxon>
        <taxon>Eleutherozoa</taxon>
        <taxon>Echinozoa</taxon>
        <taxon>Holothuroidea</taxon>
        <taxon>Aspidochirotacea</taxon>
        <taxon>Aspidochirotida</taxon>
        <taxon>Holothuriidae</taxon>
        <taxon>Holothuria</taxon>
    </lineage>
</organism>
<dbReference type="Proteomes" id="UP001152320">
    <property type="component" value="Chromosome 23"/>
</dbReference>
<sequence length="57" mass="6654">MGAHPKLFQKKFITYCGSSFVYRNLIYGSQEFCMSVKTNSSQRLCCLIQLKKRLDLE</sequence>
<dbReference type="EMBL" id="JAIZAY010000023">
    <property type="protein sequence ID" value="KAJ8019620.1"/>
    <property type="molecule type" value="Genomic_DNA"/>
</dbReference>
<gene>
    <name evidence="1" type="ORF">HOLleu_41276</name>
</gene>
<evidence type="ECO:0000313" key="1">
    <source>
        <dbReference type="EMBL" id="KAJ8019620.1"/>
    </source>
</evidence>
<accession>A0A9Q0YE05</accession>
<protein>
    <submittedName>
        <fullName evidence="1">Uncharacterized protein</fullName>
    </submittedName>
</protein>
<proteinExistence type="predicted"/>
<comment type="caution">
    <text evidence="1">The sequence shown here is derived from an EMBL/GenBank/DDBJ whole genome shotgun (WGS) entry which is preliminary data.</text>
</comment>
<keyword evidence="2" id="KW-1185">Reference proteome</keyword>